<dbReference type="InterPro" id="IPR051534">
    <property type="entry name" value="CBASS_pafABC_assoc_protein"/>
</dbReference>
<evidence type="ECO:0000256" key="3">
    <source>
        <dbReference type="ARBA" id="ARBA00023163"/>
    </source>
</evidence>
<dbReference type="Pfam" id="PF13280">
    <property type="entry name" value="WYL"/>
    <property type="match status" value="1"/>
</dbReference>
<dbReference type="InterPro" id="IPR036388">
    <property type="entry name" value="WH-like_DNA-bd_sf"/>
</dbReference>
<keyword evidence="6" id="KW-1185">Reference proteome</keyword>
<dbReference type="InterPro" id="IPR013196">
    <property type="entry name" value="HTH_11"/>
</dbReference>
<dbReference type="PROSITE" id="PS52050">
    <property type="entry name" value="WYL"/>
    <property type="match status" value="1"/>
</dbReference>
<dbReference type="Proteomes" id="UP001056455">
    <property type="component" value="Chromosome"/>
</dbReference>
<evidence type="ECO:0000256" key="2">
    <source>
        <dbReference type="ARBA" id="ARBA00023125"/>
    </source>
</evidence>
<keyword evidence="3" id="KW-0804">Transcription</keyword>
<dbReference type="PROSITE" id="PS51000">
    <property type="entry name" value="HTH_DEOR_2"/>
    <property type="match status" value="1"/>
</dbReference>
<dbReference type="PANTHER" id="PTHR34580">
    <property type="match status" value="1"/>
</dbReference>
<organism evidence="5 6">
    <name type="scientific">Ornithinimicrobium faecis</name>
    <dbReference type="NCBI Taxonomy" id="2934158"/>
    <lineage>
        <taxon>Bacteria</taxon>
        <taxon>Bacillati</taxon>
        <taxon>Actinomycetota</taxon>
        <taxon>Actinomycetes</taxon>
        <taxon>Micrococcales</taxon>
        <taxon>Ornithinimicrobiaceae</taxon>
        <taxon>Ornithinimicrobium</taxon>
    </lineage>
</organism>
<proteinExistence type="predicted"/>
<evidence type="ECO:0000259" key="4">
    <source>
        <dbReference type="PROSITE" id="PS51000"/>
    </source>
</evidence>
<evidence type="ECO:0000256" key="1">
    <source>
        <dbReference type="ARBA" id="ARBA00023015"/>
    </source>
</evidence>
<dbReference type="InterPro" id="IPR057727">
    <property type="entry name" value="WCX_dom"/>
</dbReference>
<evidence type="ECO:0000313" key="5">
    <source>
        <dbReference type="EMBL" id="USQ81103.1"/>
    </source>
</evidence>
<dbReference type="Pfam" id="PF25583">
    <property type="entry name" value="WCX"/>
    <property type="match status" value="1"/>
</dbReference>
<sequence>MTTPSGRLLTLLSLLQSRRDWPGMALAERLEVTPRTVRRDVDRLRELGYPVQTTKGPAGGYRLAPGADLPPMLFDDEQAVAVSVALQTATSGISGIEEAALRALATIRQVMPARLRHRVDALQVTALRGGSQQQSVDGEVLLEVGRACRDHQRLRFDYTAKDGAQTRRDTEPHRLVSWGRRWYVVAWDLDRDAWRTFRLDRLTPKIPVGPRFTPRELTDEQVDALLSPFAENRTWPAQGSVILHAPARDVARWLGLDQGTVTALTADSCRVEIGSWSYGSLAAWLLLFEADFEVLGPPELTQAFEQIATRVARGVSTGASSLT</sequence>
<reference evidence="5" key="1">
    <citation type="submission" date="2022-06" db="EMBL/GenBank/DDBJ databases">
        <title>Ornithinimicrobium HY1793.</title>
        <authorList>
            <person name="Huang Y."/>
        </authorList>
    </citation>
    <scope>NUCLEOTIDE SEQUENCE</scope>
    <source>
        <strain evidence="5">HY1793</strain>
    </source>
</reference>
<feature type="domain" description="HTH deoR-type" evidence="4">
    <location>
        <begin position="4"/>
        <end position="59"/>
    </location>
</feature>
<dbReference type="PROSITE" id="PS00894">
    <property type="entry name" value="HTH_DEOR_1"/>
    <property type="match status" value="1"/>
</dbReference>
<name>A0ABY4YWE3_9MICO</name>
<dbReference type="InterPro" id="IPR018356">
    <property type="entry name" value="Tscrpt_reg_HTH_DeoR_CS"/>
</dbReference>
<dbReference type="PANTHER" id="PTHR34580:SF3">
    <property type="entry name" value="PROTEIN PAFB"/>
    <property type="match status" value="1"/>
</dbReference>
<dbReference type="Pfam" id="PF08279">
    <property type="entry name" value="HTH_11"/>
    <property type="match status" value="1"/>
</dbReference>
<dbReference type="PIRSF" id="PIRSF016838">
    <property type="entry name" value="PafC"/>
    <property type="match status" value="1"/>
</dbReference>
<keyword evidence="1" id="KW-0805">Transcription regulation</keyword>
<dbReference type="RefSeq" id="WP_252594487.1">
    <property type="nucleotide sequence ID" value="NZ_CP099489.1"/>
</dbReference>
<dbReference type="SUPFAM" id="SSF46785">
    <property type="entry name" value="Winged helix' DNA-binding domain"/>
    <property type="match status" value="1"/>
</dbReference>
<evidence type="ECO:0000313" key="6">
    <source>
        <dbReference type="Proteomes" id="UP001056455"/>
    </source>
</evidence>
<dbReference type="EMBL" id="CP099489">
    <property type="protein sequence ID" value="USQ81103.1"/>
    <property type="molecule type" value="Genomic_DNA"/>
</dbReference>
<accession>A0ABY4YWE3</accession>
<gene>
    <name evidence="5" type="ORF">NF556_05510</name>
</gene>
<keyword evidence="2" id="KW-0238">DNA-binding</keyword>
<protein>
    <submittedName>
        <fullName evidence="5">YafY family transcriptional regulator</fullName>
    </submittedName>
</protein>
<dbReference type="InterPro" id="IPR026881">
    <property type="entry name" value="WYL_dom"/>
</dbReference>
<dbReference type="InterPro" id="IPR001034">
    <property type="entry name" value="DeoR_HTH"/>
</dbReference>
<dbReference type="InterPro" id="IPR028349">
    <property type="entry name" value="PafC-like"/>
</dbReference>
<dbReference type="Gene3D" id="1.10.10.10">
    <property type="entry name" value="Winged helix-like DNA-binding domain superfamily/Winged helix DNA-binding domain"/>
    <property type="match status" value="1"/>
</dbReference>
<dbReference type="InterPro" id="IPR036390">
    <property type="entry name" value="WH_DNA-bd_sf"/>
</dbReference>